<dbReference type="InterPro" id="IPR049734">
    <property type="entry name" value="NudC-like_C"/>
</dbReference>
<dbReference type="InterPro" id="IPR050241">
    <property type="entry name" value="NAD-cap_RNA_hydrolase_NudC"/>
</dbReference>
<evidence type="ECO:0000256" key="5">
    <source>
        <dbReference type="ARBA" id="ARBA00022723"/>
    </source>
</evidence>
<dbReference type="AlphaFoldDB" id="A0AAD7TVP7"/>
<dbReference type="EMBL" id="JAPEVG010000088">
    <property type="protein sequence ID" value="KAJ8486938.1"/>
    <property type="molecule type" value="Genomic_DNA"/>
</dbReference>
<dbReference type="InterPro" id="IPR000086">
    <property type="entry name" value="NUDIX_hydrolase_dom"/>
</dbReference>
<comment type="cofactor">
    <cofactor evidence="1">
        <name>Mg(2+)</name>
        <dbReference type="ChEBI" id="CHEBI:18420"/>
    </cofactor>
</comment>
<dbReference type="PANTHER" id="PTHR42904">
    <property type="entry name" value="NUDIX HYDROLASE, NUDC SUBFAMILY"/>
    <property type="match status" value="1"/>
</dbReference>
<dbReference type="PANTHER" id="PTHR42904:SF6">
    <property type="entry name" value="NAD-CAPPED RNA HYDROLASE NUDT12"/>
    <property type="match status" value="1"/>
</dbReference>
<dbReference type="GO" id="GO:0046872">
    <property type="term" value="F:metal ion binding"/>
    <property type="evidence" value="ECO:0007669"/>
    <property type="project" value="UniProtKB-KW"/>
</dbReference>
<dbReference type="PROSITE" id="PS51462">
    <property type="entry name" value="NUDIX"/>
    <property type="match status" value="1"/>
</dbReference>
<gene>
    <name evidence="12" type="ORF">ONZ51_g4533</name>
</gene>
<keyword evidence="5" id="KW-0479">Metal-binding</keyword>
<proteinExistence type="inferred from homology"/>
<comment type="cofactor">
    <cofactor evidence="2">
        <name>Zn(2+)</name>
        <dbReference type="ChEBI" id="CHEBI:29105"/>
    </cofactor>
</comment>
<dbReference type="Proteomes" id="UP001215151">
    <property type="component" value="Unassembled WGS sequence"/>
</dbReference>
<evidence type="ECO:0000256" key="7">
    <source>
        <dbReference type="ARBA" id="ARBA00022842"/>
    </source>
</evidence>
<dbReference type="CDD" id="cd03429">
    <property type="entry name" value="NUDIX_NADH_pyrophosphatase_Nudt13"/>
    <property type="match status" value="1"/>
</dbReference>
<dbReference type="GO" id="GO:0005829">
    <property type="term" value="C:cytosol"/>
    <property type="evidence" value="ECO:0007669"/>
    <property type="project" value="TreeGrafter"/>
</dbReference>
<keyword evidence="7" id="KW-0460">Magnesium</keyword>
<evidence type="ECO:0000256" key="4">
    <source>
        <dbReference type="ARBA" id="ARBA00012381"/>
    </source>
</evidence>
<sequence>MGEAYVNFLSGSPLNRLSWLRTSQPFLNAIAHAPSTRWLVFKEGQPLLHTQPSASKQSLARLTTSDVKPLLGPEPFFAQGQQEGELAQPDVPVLEAARLRGPPIVFLGLHETDADSSNALPSSEFSAKTSAETVIANIKGTPYFSLDVSDVTSADVDKMLQAAATRAGGEFEFSEPRAALALFDAFDAALSAEARSMVDWNARNKYCPACGSPVHSLWAGWKLTCSSLLPWADNTGRKPCPTARGLHNFAHPRTDAVVIMAVIDETGDKILLGRNKKWPGKFYSCMAGFIEPGESFEDAVKRELWEEAGVKVWNVRYHSSQPWPYPANLMVGFYAIANSSQPLRTDLDNELEGECMSSLSLSAVWLQTAACITHAYSLDTPEARWYTRQEILQVLGHRDGTTLTRRDHRGFAAAAEKSNPNDQQQPTTSSTANPLAGDAVKAGEKEAANAVQEPLSAPPFKIPPLSAIAGVLIAEWAHGRAGFQPDSPKRGNL</sequence>
<evidence type="ECO:0000256" key="8">
    <source>
        <dbReference type="ARBA" id="ARBA00023027"/>
    </source>
</evidence>
<comment type="caution">
    <text evidence="12">The sequence shown here is derived from an EMBL/GenBank/DDBJ whole genome shotgun (WGS) entry which is preliminary data.</text>
</comment>
<reference evidence="12" key="1">
    <citation type="submission" date="2022-11" db="EMBL/GenBank/DDBJ databases">
        <title>Genome Sequence of Cubamyces cubensis.</title>
        <authorList>
            <person name="Buettner E."/>
        </authorList>
    </citation>
    <scope>NUCLEOTIDE SEQUENCE</scope>
    <source>
        <strain evidence="12">MPL-01</strain>
    </source>
</reference>
<evidence type="ECO:0000256" key="9">
    <source>
        <dbReference type="ARBA" id="ARBA00023679"/>
    </source>
</evidence>
<evidence type="ECO:0000313" key="12">
    <source>
        <dbReference type="EMBL" id="KAJ8486938.1"/>
    </source>
</evidence>
<organism evidence="12 13">
    <name type="scientific">Trametes cubensis</name>
    <dbReference type="NCBI Taxonomy" id="1111947"/>
    <lineage>
        <taxon>Eukaryota</taxon>
        <taxon>Fungi</taxon>
        <taxon>Dikarya</taxon>
        <taxon>Basidiomycota</taxon>
        <taxon>Agaricomycotina</taxon>
        <taxon>Agaricomycetes</taxon>
        <taxon>Polyporales</taxon>
        <taxon>Polyporaceae</taxon>
        <taxon>Trametes</taxon>
    </lineage>
</organism>
<dbReference type="InterPro" id="IPR020084">
    <property type="entry name" value="NUDIX_hydrolase_CS"/>
</dbReference>
<comment type="catalytic activity">
    <reaction evidence="9">
        <text>a 5'-end NAD(+)-phospho-ribonucleoside in mRNA + H2O = a 5'-end phospho-adenosine-phospho-ribonucleoside in mRNA + beta-nicotinamide D-ribonucleotide + 2 H(+)</text>
        <dbReference type="Rhea" id="RHEA:60876"/>
        <dbReference type="Rhea" id="RHEA-COMP:15698"/>
        <dbReference type="Rhea" id="RHEA-COMP:15719"/>
        <dbReference type="ChEBI" id="CHEBI:14649"/>
        <dbReference type="ChEBI" id="CHEBI:15377"/>
        <dbReference type="ChEBI" id="CHEBI:15378"/>
        <dbReference type="ChEBI" id="CHEBI:144029"/>
        <dbReference type="ChEBI" id="CHEBI:144051"/>
    </reaction>
    <physiologicalReaction direction="left-to-right" evidence="9">
        <dbReference type="Rhea" id="RHEA:60877"/>
    </physiologicalReaction>
</comment>
<dbReference type="SUPFAM" id="SSF55811">
    <property type="entry name" value="Nudix"/>
    <property type="match status" value="1"/>
</dbReference>
<dbReference type="Gene3D" id="3.90.79.10">
    <property type="entry name" value="Nucleoside Triphosphate Pyrophosphohydrolase"/>
    <property type="match status" value="1"/>
</dbReference>
<dbReference type="GO" id="GO:0006742">
    <property type="term" value="P:NADP+ catabolic process"/>
    <property type="evidence" value="ECO:0007669"/>
    <property type="project" value="TreeGrafter"/>
</dbReference>
<dbReference type="GO" id="GO:0035529">
    <property type="term" value="F:NADH pyrophosphatase activity"/>
    <property type="evidence" value="ECO:0007669"/>
    <property type="project" value="TreeGrafter"/>
</dbReference>
<comment type="similarity">
    <text evidence="3">Belongs to the Nudix hydrolase family. NudC subfamily.</text>
</comment>
<feature type="compositionally biased region" description="Polar residues" evidence="10">
    <location>
        <begin position="418"/>
        <end position="433"/>
    </location>
</feature>
<evidence type="ECO:0000256" key="2">
    <source>
        <dbReference type="ARBA" id="ARBA00001947"/>
    </source>
</evidence>
<keyword evidence="6" id="KW-0378">Hydrolase</keyword>
<name>A0AAD7TVP7_9APHY</name>
<dbReference type="InterPro" id="IPR015375">
    <property type="entry name" value="NADH_PPase-like_N"/>
</dbReference>
<accession>A0AAD7TVP7</accession>
<feature type="region of interest" description="Disordered" evidence="10">
    <location>
        <begin position="414"/>
        <end position="435"/>
    </location>
</feature>
<dbReference type="PROSITE" id="PS00893">
    <property type="entry name" value="NUDIX_BOX"/>
    <property type="match status" value="1"/>
</dbReference>
<evidence type="ECO:0000256" key="6">
    <source>
        <dbReference type="ARBA" id="ARBA00022801"/>
    </source>
</evidence>
<evidence type="ECO:0000313" key="13">
    <source>
        <dbReference type="Proteomes" id="UP001215151"/>
    </source>
</evidence>
<evidence type="ECO:0000256" key="10">
    <source>
        <dbReference type="SAM" id="MobiDB-lite"/>
    </source>
</evidence>
<evidence type="ECO:0000256" key="1">
    <source>
        <dbReference type="ARBA" id="ARBA00001946"/>
    </source>
</evidence>
<protein>
    <recommendedName>
        <fullName evidence="4">NAD(+) diphosphatase</fullName>
        <ecNumber evidence="4">3.6.1.22</ecNumber>
    </recommendedName>
</protein>
<keyword evidence="8" id="KW-0520">NAD</keyword>
<dbReference type="Pfam" id="PF09296">
    <property type="entry name" value="NUDIX-like"/>
    <property type="match status" value="1"/>
</dbReference>
<dbReference type="GO" id="GO:0005777">
    <property type="term" value="C:peroxisome"/>
    <property type="evidence" value="ECO:0007669"/>
    <property type="project" value="TreeGrafter"/>
</dbReference>
<evidence type="ECO:0000256" key="3">
    <source>
        <dbReference type="ARBA" id="ARBA00009595"/>
    </source>
</evidence>
<dbReference type="EC" id="3.6.1.22" evidence="4"/>
<feature type="domain" description="Nudix hydrolase" evidence="11">
    <location>
        <begin position="252"/>
        <end position="392"/>
    </location>
</feature>
<evidence type="ECO:0000259" key="11">
    <source>
        <dbReference type="PROSITE" id="PS51462"/>
    </source>
</evidence>
<dbReference type="Gene3D" id="3.90.79.20">
    <property type="match status" value="1"/>
</dbReference>
<dbReference type="Pfam" id="PF00293">
    <property type="entry name" value="NUDIX"/>
    <property type="match status" value="1"/>
</dbReference>
<dbReference type="InterPro" id="IPR015797">
    <property type="entry name" value="NUDIX_hydrolase-like_dom_sf"/>
</dbReference>
<dbReference type="GO" id="GO:0019677">
    <property type="term" value="P:NAD+ catabolic process"/>
    <property type="evidence" value="ECO:0007669"/>
    <property type="project" value="TreeGrafter"/>
</dbReference>
<keyword evidence="13" id="KW-1185">Reference proteome</keyword>